<dbReference type="PANTHER" id="PTHR48078:SF2">
    <property type="entry name" value="CATABOLIC L-SERINE_THREONINE DEHYDRATASE"/>
    <property type="match status" value="1"/>
</dbReference>
<dbReference type="SUPFAM" id="SSF53686">
    <property type="entry name" value="Tryptophan synthase beta subunit-like PLP-dependent enzymes"/>
    <property type="match status" value="1"/>
</dbReference>
<comment type="similarity">
    <text evidence="2">Belongs to the serine/threonine dehydratase family.</text>
</comment>
<keyword evidence="9" id="KW-1185">Reference proteome</keyword>
<comment type="cofactor">
    <cofactor evidence="1">
        <name>pyridoxal 5'-phosphate</name>
        <dbReference type="ChEBI" id="CHEBI:597326"/>
    </cofactor>
</comment>
<organism evidence="8 9">
    <name type="scientific">Robbsia betulipollinis</name>
    <dbReference type="NCBI Taxonomy" id="2981849"/>
    <lineage>
        <taxon>Bacteria</taxon>
        <taxon>Pseudomonadati</taxon>
        <taxon>Pseudomonadota</taxon>
        <taxon>Betaproteobacteria</taxon>
        <taxon>Burkholderiales</taxon>
        <taxon>Burkholderiaceae</taxon>
        <taxon>Robbsia</taxon>
    </lineage>
</organism>
<evidence type="ECO:0000256" key="6">
    <source>
        <dbReference type="ARBA" id="ARBA00049406"/>
    </source>
</evidence>
<dbReference type="InterPro" id="IPR001926">
    <property type="entry name" value="TrpB-like_PALP"/>
</dbReference>
<evidence type="ECO:0000256" key="5">
    <source>
        <dbReference type="ARBA" id="ARBA00023239"/>
    </source>
</evidence>
<evidence type="ECO:0000256" key="3">
    <source>
        <dbReference type="ARBA" id="ARBA00012093"/>
    </source>
</evidence>
<dbReference type="EC" id="4.3.1.17" evidence="3"/>
<protein>
    <recommendedName>
        <fullName evidence="3">L-serine ammonia-lyase</fullName>
        <ecNumber evidence="3">4.3.1.17</ecNumber>
    </recommendedName>
</protein>
<evidence type="ECO:0000313" key="8">
    <source>
        <dbReference type="EMBL" id="MCY0387405.1"/>
    </source>
</evidence>
<evidence type="ECO:0000313" key="9">
    <source>
        <dbReference type="Proteomes" id="UP001082899"/>
    </source>
</evidence>
<dbReference type="Pfam" id="PF00291">
    <property type="entry name" value="PALP"/>
    <property type="match status" value="1"/>
</dbReference>
<proteinExistence type="inferred from homology"/>
<gene>
    <name evidence="8" type="ORF">OVY01_09180</name>
</gene>
<comment type="caution">
    <text evidence="8">The sequence shown here is derived from an EMBL/GenBank/DDBJ whole genome shotgun (WGS) entry which is preliminary data.</text>
</comment>
<reference evidence="8" key="1">
    <citation type="submission" date="2022-11" db="EMBL/GenBank/DDBJ databases">
        <title>Robbsia betulipollinis sp. nov., isolated from pollen of birch (Betula pendula).</title>
        <authorList>
            <person name="Shi H."/>
            <person name="Ambika Manirajan B."/>
            <person name="Ratering S."/>
            <person name="Geissler-Plaum R."/>
            <person name="Schnell S."/>
        </authorList>
    </citation>
    <scope>NUCLEOTIDE SEQUENCE</scope>
    <source>
        <strain evidence="8">Bb-Pol-6</strain>
    </source>
</reference>
<keyword evidence="4" id="KW-0663">Pyridoxal phosphate</keyword>
<dbReference type="Gene3D" id="3.40.50.1100">
    <property type="match status" value="2"/>
</dbReference>
<sequence length="310" mass="32701">MFPVRTPLLLHPFLSTPERRIWLKLENLQPSGSFKMRGLGALCADAKARGKTHIVAPSGGNAGYSAALAARALGMSAEVVVPTTTPPATRELIARTGATLTVHGDVWEESNQYALDLCAAAHVQYAPAFDHPVIWQGNSTMIDEIVADLPQMDVIVVSVGGGGLLAGALTGLARHDRLDCRVVACETQGAASFRAALDAGRPVRIDAITSMAKSLGALQVARWPVEAIRRFPHVSVVLPDSAALMGVVRFADDLRQLVEPACGVALATAYLDHPSLAGARDVVVVVCGGVSVSARQLLVWQQGEEARHSA</sequence>
<dbReference type="InterPro" id="IPR050147">
    <property type="entry name" value="Ser/Thr_Dehydratase"/>
</dbReference>
<evidence type="ECO:0000256" key="2">
    <source>
        <dbReference type="ARBA" id="ARBA00010869"/>
    </source>
</evidence>
<evidence type="ECO:0000256" key="1">
    <source>
        <dbReference type="ARBA" id="ARBA00001933"/>
    </source>
</evidence>
<evidence type="ECO:0000259" key="7">
    <source>
        <dbReference type="Pfam" id="PF00291"/>
    </source>
</evidence>
<name>A0ABT3ZMA0_9BURK</name>
<dbReference type="EMBL" id="JAPMXC010000001">
    <property type="protein sequence ID" value="MCY0387405.1"/>
    <property type="molecule type" value="Genomic_DNA"/>
</dbReference>
<dbReference type="InterPro" id="IPR036052">
    <property type="entry name" value="TrpB-like_PALP_sf"/>
</dbReference>
<dbReference type="PANTHER" id="PTHR48078">
    <property type="entry name" value="THREONINE DEHYDRATASE, MITOCHONDRIAL-RELATED"/>
    <property type="match status" value="1"/>
</dbReference>
<feature type="domain" description="Tryptophan synthase beta chain-like PALP" evidence="7">
    <location>
        <begin position="5"/>
        <end position="288"/>
    </location>
</feature>
<comment type="catalytic activity">
    <reaction evidence="6">
        <text>L-serine = pyruvate + NH4(+)</text>
        <dbReference type="Rhea" id="RHEA:19169"/>
        <dbReference type="ChEBI" id="CHEBI:15361"/>
        <dbReference type="ChEBI" id="CHEBI:28938"/>
        <dbReference type="ChEBI" id="CHEBI:33384"/>
        <dbReference type="EC" id="4.3.1.17"/>
    </reaction>
</comment>
<evidence type="ECO:0000256" key="4">
    <source>
        <dbReference type="ARBA" id="ARBA00022898"/>
    </source>
</evidence>
<dbReference type="Proteomes" id="UP001082899">
    <property type="component" value="Unassembled WGS sequence"/>
</dbReference>
<keyword evidence="5" id="KW-0456">Lyase</keyword>
<accession>A0ABT3ZMA0</accession>